<keyword evidence="2" id="KW-0812">Transmembrane</keyword>
<dbReference type="EMBL" id="CP127294">
    <property type="protein sequence ID" value="WIX78384.1"/>
    <property type="molecule type" value="Genomic_DNA"/>
</dbReference>
<keyword evidence="4" id="KW-1185">Reference proteome</keyword>
<keyword evidence="2" id="KW-0472">Membrane</keyword>
<name>A0A9Y2MWV5_9PSEU</name>
<evidence type="ECO:0008006" key="5">
    <source>
        <dbReference type="Google" id="ProtNLM"/>
    </source>
</evidence>
<evidence type="ECO:0000313" key="4">
    <source>
        <dbReference type="Proteomes" id="UP001236014"/>
    </source>
</evidence>
<feature type="transmembrane region" description="Helical" evidence="2">
    <location>
        <begin position="21"/>
        <end position="44"/>
    </location>
</feature>
<dbReference type="KEGG" id="acab:QRX50_44710"/>
<feature type="transmembrane region" description="Helical" evidence="2">
    <location>
        <begin position="155"/>
        <end position="175"/>
    </location>
</feature>
<accession>A0A9Y2MWV5</accession>
<evidence type="ECO:0000256" key="1">
    <source>
        <dbReference type="SAM" id="MobiDB-lite"/>
    </source>
</evidence>
<reference evidence="3 4" key="1">
    <citation type="submission" date="2023-06" db="EMBL/GenBank/DDBJ databases">
        <authorList>
            <person name="Oyuntsetseg B."/>
            <person name="Kim S.B."/>
        </authorList>
    </citation>
    <scope>NUCLEOTIDE SEQUENCE [LARGE SCALE GENOMIC DNA]</scope>
    <source>
        <strain evidence="3 4">2-15</strain>
    </source>
</reference>
<evidence type="ECO:0000313" key="3">
    <source>
        <dbReference type="EMBL" id="WIX78384.1"/>
    </source>
</evidence>
<sequence length="258" mass="26828">MTSAPQYPPSPVAEPGAVSRLLAGILGVFSAALVVAGTFLPIAATRVTVAGQLQSAFAVTAWNRQVEAAPQAERDLFAISHVARYGIPLTVTAVVLLVGALLAFTRFRGAARTLLIAGGAAVVAAVWTMSMDVSASLSYEQKDATIVAHYTTGTGFWVMLGGGVIAVLVLALAAFGGGRWTAPWAPQPYYYPPVNDEPVIYSLDSPPAQSWAEPPGQGVLSPESEPAEEPASPPFPPQDAQPAPGVEPPGKHRDDSDM</sequence>
<gene>
    <name evidence="3" type="ORF">QRX50_44710</name>
</gene>
<proteinExistence type="predicted"/>
<feature type="transmembrane region" description="Helical" evidence="2">
    <location>
        <begin position="114"/>
        <end position="135"/>
    </location>
</feature>
<dbReference type="Proteomes" id="UP001236014">
    <property type="component" value="Chromosome"/>
</dbReference>
<dbReference type="AlphaFoldDB" id="A0A9Y2MWV5"/>
<protein>
    <recommendedName>
        <fullName evidence="5">Tryptophan-associated transmembrane protein</fullName>
    </recommendedName>
</protein>
<keyword evidence="2" id="KW-1133">Transmembrane helix</keyword>
<evidence type="ECO:0000256" key="2">
    <source>
        <dbReference type="SAM" id="Phobius"/>
    </source>
</evidence>
<organism evidence="3 4">
    <name type="scientific">Amycolatopsis carbonis</name>
    <dbReference type="NCBI Taxonomy" id="715471"/>
    <lineage>
        <taxon>Bacteria</taxon>
        <taxon>Bacillati</taxon>
        <taxon>Actinomycetota</taxon>
        <taxon>Actinomycetes</taxon>
        <taxon>Pseudonocardiales</taxon>
        <taxon>Pseudonocardiaceae</taxon>
        <taxon>Amycolatopsis</taxon>
    </lineage>
</organism>
<feature type="compositionally biased region" description="Basic and acidic residues" evidence="1">
    <location>
        <begin position="249"/>
        <end position="258"/>
    </location>
</feature>
<dbReference type="RefSeq" id="WP_285969102.1">
    <property type="nucleotide sequence ID" value="NZ_CP127294.1"/>
</dbReference>
<feature type="region of interest" description="Disordered" evidence="1">
    <location>
        <begin position="202"/>
        <end position="258"/>
    </location>
</feature>
<feature type="transmembrane region" description="Helical" evidence="2">
    <location>
        <begin position="85"/>
        <end position="107"/>
    </location>
</feature>